<feature type="compositionally biased region" description="Basic residues" evidence="1">
    <location>
        <begin position="22"/>
        <end position="42"/>
    </location>
</feature>
<keyword evidence="3" id="KW-1185">Reference proteome</keyword>
<dbReference type="EMBL" id="OC916811">
    <property type="protein sequence ID" value="CAD7645333.1"/>
    <property type="molecule type" value="Genomic_DNA"/>
</dbReference>
<dbReference type="Proteomes" id="UP000728032">
    <property type="component" value="Unassembled WGS sequence"/>
</dbReference>
<gene>
    <name evidence="2" type="ORF">ONB1V03_LOCUS5153</name>
</gene>
<feature type="region of interest" description="Disordered" evidence="1">
    <location>
        <begin position="17"/>
        <end position="53"/>
    </location>
</feature>
<evidence type="ECO:0000313" key="3">
    <source>
        <dbReference type="Proteomes" id="UP000728032"/>
    </source>
</evidence>
<dbReference type="EMBL" id="CAJPVJ010001986">
    <property type="protein sequence ID" value="CAG2165614.1"/>
    <property type="molecule type" value="Genomic_DNA"/>
</dbReference>
<sequence length="114" mass="13199">MSQQLLKRSLALLDGDSEGMNRKKTYKANKSKKSKLKKRLNGKPRVADNGTKVNEMNAKSKSIEIYKELHKNKIKYQLIKDLMVSSDRKSTHVSDKSESIFTEKDFKEFALNYK</sequence>
<evidence type="ECO:0000313" key="2">
    <source>
        <dbReference type="EMBL" id="CAD7645333.1"/>
    </source>
</evidence>
<reference evidence="2" key="1">
    <citation type="submission" date="2020-11" db="EMBL/GenBank/DDBJ databases">
        <authorList>
            <person name="Tran Van P."/>
        </authorList>
    </citation>
    <scope>NUCLEOTIDE SEQUENCE</scope>
</reference>
<dbReference type="AlphaFoldDB" id="A0A7R9QID9"/>
<proteinExistence type="predicted"/>
<dbReference type="OrthoDB" id="10509784at2759"/>
<evidence type="ECO:0000256" key="1">
    <source>
        <dbReference type="SAM" id="MobiDB-lite"/>
    </source>
</evidence>
<protein>
    <recommendedName>
        <fullName evidence="4">Active regulator of SIRT1</fullName>
    </recommendedName>
</protein>
<accession>A0A7R9QID9</accession>
<evidence type="ECO:0008006" key="4">
    <source>
        <dbReference type="Google" id="ProtNLM"/>
    </source>
</evidence>
<name>A0A7R9QID9_9ACAR</name>
<organism evidence="2">
    <name type="scientific">Oppiella nova</name>
    <dbReference type="NCBI Taxonomy" id="334625"/>
    <lineage>
        <taxon>Eukaryota</taxon>
        <taxon>Metazoa</taxon>
        <taxon>Ecdysozoa</taxon>
        <taxon>Arthropoda</taxon>
        <taxon>Chelicerata</taxon>
        <taxon>Arachnida</taxon>
        <taxon>Acari</taxon>
        <taxon>Acariformes</taxon>
        <taxon>Sarcoptiformes</taxon>
        <taxon>Oribatida</taxon>
        <taxon>Brachypylina</taxon>
        <taxon>Oppioidea</taxon>
        <taxon>Oppiidae</taxon>
        <taxon>Oppiella</taxon>
    </lineage>
</organism>